<proteinExistence type="predicted"/>
<keyword evidence="2" id="KW-1003">Cell membrane</keyword>
<dbReference type="GO" id="GO:0005886">
    <property type="term" value="C:plasma membrane"/>
    <property type="evidence" value="ECO:0007669"/>
    <property type="project" value="UniProtKB-SubCell"/>
</dbReference>
<keyword evidence="8" id="KW-1185">Reference proteome</keyword>
<dbReference type="PANTHER" id="PTHR43370:SF2">
    <property type="entry name" value="ABC TRANSPORTER PERMEASE PROTEIN"/>
    <property type="match status" value="1"/>
</dbReference>
<evidence type="ECO:0000256" key="4">
    <source>
        <dbReference type="ARBA" id="ARBA00022989"/>
    </source>
</evidence>
<feature type="transmembrane region" description="Helical" evidence="6">
    <location>
        <begin position="61"/>
        <end position="83"/>
    </location>
</feature>
<evidence type="ECO:0000256" key="3">
    <source>
        <dbReference type="ARBA" id="ARBA00022692"/>
    </source>
</evidence>
<comment type="subcellular location">
    <subcellularLocation>
        <location evidence="1">Cell membrane</location>
        <topology evidence="1">Multi-pass membrane protein</topology>
    </subcellularLocation>
</comment>
<accession>A0A0F7JMH1</accession>
<evidence type="ECO:0000256" key="2">
    <source>
        <dbReference type="ARBA" id="ARBA00022475"/>
    </source>
</evidence>
<dbReference type="OrthoDB" id="9792579at2"/>
<evidence type="ECO:0000313" key="7">
    <source>
        <dbReference type="EMBL" id="AKH16053.1"/>
    </source>
</evidence>
<organism evidence="7 8">
    <name type="scientific">Deinococcus soli</name>
    <name type="common">ex Cha et al. 2016</name>
    <dbReference type="NCBI Taxonomy" id="1309411"/>
    <lineage>
        <taxon>Bacteria</taxon>
        <taxon>Thermotogati</taxon>
        <taxon>Deinococcota</taxon>
        <taxon>Deinococci</taxon>
        <taxon>Deinococcales</taxon>
        <taxon>Deinococcaceae</taxon>
        <taxon>Deinococcus</taxon>
    </lineage>
</organism>
<keyword evidence="5 6" id="KW-0472">Membrane</keyword>
<reference evidence="7 8" key="1">
    <citation type="submission" date="2015-01" db="EMBL/GenBank/DDBJ databases">
        <title>Deinococcus soli/N5/whole genome sequencing.</title>
        <authorList>
            <person name="Kim M.K."/>
            <person name="Srinivasan S."/>
            <person name="Lee J.-J."/>
        </authorList>
    </citation>
    <scope>NUCLEOTIDE SEQUENCE [LARGE SCALE GENOMIC DNA]</scope>
    <source>
        <strain evidence="7 8">N5</strain>
    </source>
</reference>
<dbReference type="Pfam" id="PF02653">
    <property type="entry name" value="BPD_transp_2"/>
    <property type="match status" value="1"/>
</dbReference>
<dbReference type="CDD" id="cd06580">
    <property type="entry name" value="TM_PBP1_transp_TpRbsC_like"/>
    <property type="match status" value="1"/>
</dbReference>
<name>A0A0F7JMH1_9DEIO</name>
<evidence type="ECO:0000313" key="8">
    <source>
        <dbReference type="Proteomes" id="UP000034024"/>
    </source>
</evidence>
<dbReference type="PANTHER" id="PTHR43370">
    <property type="entry name" value="SUGAR ABC TRANSPORTER INTEGRAL MEMBRANE PROTEIN-RELATED"/>
    <property type="match status" value="1"/>
</dbReference>
<gene>
    <name evidence="7" type="ORF">SY84_02215</name>
</gene>
<evidence type="ECO:0000256" key="6">
    <source>
        <dbReference type="SAM" id="Phobius"/>
    </source>
</evidence>
<dbReference type="RefSeq" id="WP_046842628.1">
    <property type="nucleotide sequence ID" value="NZ_CP011389.1"/>
</dbReference>
<feature type="transmembrane region" description="Helical" evidence="6">
    <location>
        <begin position="181"/>
        <end position="202"/>
    </location>
</feature>
<dbReference type="GO" id="GO:0022857">
    <property type="term" value="F:transmembrane transporter activity"/>
    <property type="evidence" value="ECO:0007669"/>
    <property type="project" value="InterPro"/>
</dbReference>
<dbReference type="AlphaFoldDB" id="A0A0F7JMH1"/>
<feature type="transmembrane region" description="Helical" evidence="6">
    <location>
        <begin position="9"/>
        <end position="28"/>
    </location>
</feature>
<feature type="transmembrane region" description="Helical" evidence="6">
    <location>
        <begin position="34"/>
        <end position="54"/>
    </location>
</feature>
<dbReference type="PATRIC" id="fig|1309411.5.peg.466"/>
<keyword evidence="4 6" id="KW-1133">Transmembrane helix</keyword>
<dbReference type="Proteomes" id="UP000034024">
    <property type="component" value="Chromosome"/>
</dbReference>
<feature type="transmembrane region" description="Helical" evidence="6">
    <location>
        <begin position="214"/>
        <end position="247"/>
    </location>
</feature>
<evidence type="ECO:0000256" key="5">
    <source>
        <dbReference type="ARBA" id="ARBA00023136"/>
    </source>
</evidence>
<evidence type="ECO:0000256" key="1">
    <source>
        <dbReference type="ARBA" id="ARBA00004651"/>
    </source>
</evidence>
<feature type="transmembrane region" description="Helical" evidence="6">
    <location>
        <begin position="259"/>
        <end position="277"/>
    </location>
</feature>
<keyword evidence="3 6" id="KW-0812">Transmembrane</keyword>
<feature type="transmembrane region" description="Helical" evidence="6">
    <location>
        <begin position="89"/>
        <end position="109"/>
    </location>
</feature>
<protein>
    <submittedName>
        <fullName evidence="7">ABC transporter permease</fullName>
    </submittedName>
</protein>
<dbReference type="KEGG" id="dch:SY84_02215"/>
<sequence length="297" mass="30314">MDSIVIEALVRALAVGTPLLLACLGAILNERAGVVNLGVEGLMAVGALAAFAVASRSPDASLWAAVGAAMLAGAALSGLHAVATVTLRANQFVSGLALALIGTGAAGLLGKKFEGLPLFNKVQDWTLGSFTISPFTVAALILAGLLAFWLTATRSGLTLRSVGENPAAADVLGVNVGLTRVLAVLGGGALAGLAGAFLALSYRSSWADNMTNGLGWIAVALVIFVGWRPLRAIAGALFFGFLYYLQFRLQGNSNVPTEVFSAMPFILVLVVLALAGLRGQAGDAPAALGRPYVRGER</sequence>
<dbReference type="EMBL" id="CP011389">
    <property type="protein sequence ID" value="AKH16053.1"/>
    <property type="molecule type" value="Genomic_DNA"/>
</dbReference>
<feature type="transmembrane region" description="Helical" evidence="6">
    <location>
        <begin position="130"/>
        <end position="150"/>
    </location>
</feature>
<dbReference type="InterPro" id="IPR001851">
    <property type="entry name" value="ABC_transp_permease"/>
</dbReference>